<dbReference type="Proteomes" id="UP000334990">
    <property type="component" value="Unassembled WGS sequence"/>
</dbReference>
<dbReference type="EMBL" id="BLAD01000132">
    <property type="protein sequence ID" value="GES06131.1"/>
    <property type="molecule type" value="Genomic_DNA"/>
</dbReference>
<dbReference type="SUPFAM" id="SSF55166">
    <property type="entry name" value="Hedgehog/DD-peptidase"/>
    <property type="match status" value="1"/>
</dbReference>
<evidence type="ECO:0000313" key="10">
    <source>
        <dbReference type="Proteomes" id="UP000334990"/>
    </source>
</evidence>
<keyword evidence="4" id="KW-0378">Hydrolase</keyword>
<name>A0A5M3WGB2_9ACTN</name>
<dbReference type="Pfam" id="PF01427">
    <property type="entry name" value="Peptidase_M15"/>
    <property type="match status" value="1"/>
</dbReference>
<keyword evidence="2" id="KW-0645">Protease</keyword>
<dbReference type="Gene3D" id="3.30.1380.10">
    <property type="match status" value="1"/>
</dbReference>
<dbReference type="GO" id="GO:0006508">
    <property type="term" value="P:proteolysis"/>
    <property type="evidence" value="ECO:0007669"/>
    <property type="project" value="UniProtKB-KW"/>
</dbReference>
<dbReference type="InterPro" id="IPR009045">
    <property type="entry name" value="Zn_M74/Hedgehog-like"/>
</dbReference>
<evidence type="ECO:0000256" key="1">
    <source>
        <dbReference type="ARBA" id="ARBA00001362"/>
    </source>
</evidence>
<reference evidence="9 10" key="1">
    <citation type="submission" date="2019-10" db="EMBL/GenBank/DDBJ databases">
        <title>Whole genome shotgun sequence of Acrocarpospora corrugata NBRC 13972.</title>
        <authorList>
            <person name="Ichikawa N."/>
            <person name="Kimura A."/>
            <person name="Kitahashi Y."/>
            <person name="Komaki H."/>
            <person name="Oguchi A."/>
        </authorList>
    </citation>
    <scope>NUCLEOTIDE SEQUENCE [LARGE SCALE GENOMIC DNA]</scope>
    <source>
        <strain evidence="9 10">NBRC 13972</strain>
    </source>
</reference>
<dbReference type="AlphaFoldDB" id="A0A5M3WGB2"/>
<gene>
    <name evidence="9" type="ORF">Acor_82000</name>
</gene>
<organism evidence="9 10">
    <name type="scientific">Acrocarpospora corrugata</name>
    <dbReference type="NCBI Taxonomy" id="35763"/>
    <lineage>
        <taxon>Bacteria</taxon>
        <taxon>Bacillati</taxon>
        <taxon>Actinomycetota</taxon>
        <taxon>Actinomycetes</taxon>
        <taxon>Streptosporangiales</taxon>
        <taxon>Streptosporangiaceae</taxon>
        <taxon>Acrocarpospora</taxon>
    </lineage>
</organism>
<keyword evidence="3" id="KW-0479">Metal-binding</keyword>
<evidence type="ECO:0000256" key="6">
    <source>
        <dbReference type="ARBA" id="ARBA00022997"/>
    </source>
</evidence>
<evidence type="ECO:0000256" key="7">
    <source>
        <dbReference type="ARBA" id="ARBA00023049"/>
    </source>
</evidence>
<comment type="caution">
    <text evidence="9">The sequence shown here is derived from an EMBL/GenBank/DDBJ whole genome shotgun (WGS) entry which is preliminary data.</text>
</comment>
<keyword evidence="6" id="KW-0224">Dipeptidase</keyword>
<evidence type="ECO:0000256" key="8">
    <source>
        <dbReference type="ARBA" id="ARBA00023316"/>
    </source>
</evidence>
<evidence type="ECO:0000256" key="4">
    <source>
        <dbReference type="ARBA" id="ARBA00022801"/>
    </source>
</evidence>
<evidence type="ECO:0000256" key="2">
    <source>
        <dbReference type="ARBA" id="ARBA00022670"/>
    </source>
</evidence>
<evidence type="ECO:0000256" key="3">
    <source>
        <dbReference type="ARBA" id="ARBA00022723"/>
    </source>
</evidence>
<protein>
    <submittedName>
        <fullName evidence="9">D-alanyl-D-alanine dipeptidase</fullName>
    </submittedName>
</protein>
<keyword evidence="8" id="KW-0961">Cell wall biogenesis/degradation</keyword>
<dbReference type="RefSeq" id="WP_246239825.1">
    <property type="nucleotide sequence ID" value="NZ_BAAABN010000045.1"/>
</dbReference>
<dbReference type="PANTHER" id="PTHR43126">
    <property type="entry name" value="D-ALANYL-D-ALANINE DIPEPTIDASE"/>
    <property type="match status" value="1"/>
</dbReference>
<comment type="catalytic activity">
    <reaction evidence="1">
        <text>D-alanyl-D-alanine + H2O = 2 D-alanine</text>
        <dbReference type="Rhea" id="RHEA:20661"/>
        <dbReference type="ChEBI" id="CHEBI:15377"/>
        <dbReference type="ChEBI" id="CHEBI:57416"/>
        <dbReference type="ChEBI" id="CHEBI:57822"/>
        <dbReference type="EC" id="3.4.13.22"/>
    </reaction>
</comment>
<dbReference type="PANTHER" id="PTHR43126:SF2">
    <property type="entry name" value="D-ALANYL-D-ALANINE DIPEPTIDASE"/>
    <property type="match status" value="1"/>
</dbReference>
<dbReference type="GO" id="GO:0160237">
    <property type="term" value="F:D-Ala-D-Ala dipeptidase activity"/>
    <property type="evidence" value="ECO:0007669"/>
    <property type="project" value="UniProtKB-EC"/>
</dbReference>
<evidence type="ECO:0000313" key="9">
    <source>
        <dbReference type="EMBL" id="GES06131.1"/>
    </source>
</evidence>
<keyword evidence="10" id="KW-1185">Reference proteome</keyword>
<dbReference type="GO" id="GO:0008237">
    <property type="term" value="F:metallopeptidase activity"/>
    <property type="evidence" value="ECO:0007669"/>
    <property type="project" value="UniProtKB-KW"/>
</dbReference>
<dbReference type="InterPro" id="IPR000755">
    <property type="entry name" value="A_A_dipeptidase"/>
</dbReference>
<keyword evidence="5" id="KW-0862">Zinc</keyword>
<evidence type="ECO:0000256" key="5">
    <source>
        <dbReference type="ARBA" id="ARBA00022833"/>
    </source>
</evidence>
<dbReference type="GO" id="GO:0071555">
    <property type="term" value="P:cell wall organization"/>
    <property type="evidence" value="ECO:0007669"/>
    <property type="project" value="UniProtKB-KW"/>
</dbReference>
<dbReference type="GO" id="GO:0046872">
    <property type="term" value="F:metal ion binding"/>
    <property type="evidence" value="ECO:0007669"/>
    <property type="project" value="UniProtKB-KW"/>
</dbReference>
<proteinExistence type="predicted"/>
<accession>A0A5M3WGB2</accession>
<sequence>MSDRRVTGVPIVESGERLIDLRTLGVLRVDTRLAGTGDAYPHLRQSVVDRLVAAQTLLPRGLRLLIVEGYRPMPRRRSFAEYRAKLSAGHPDWPEERVREVASRHLAPPETAAHVAGAAADLTLSTDGGIELPMGTEVCAAPAGLGDRCHTAATGLPPQAAENRLILATALTAVNLVNYPAAWWHWSYGDRYWAFVSHAAAACYGPVAGHVIPAPTSVPPAGR</sequence>
<keyword evidence="7" id="KW-0482">Metalloprotease</keyword>